<proteinExistence type="predicted"/>
<dbReference type="EMBL" id="CAADEW010000011">
    <property type="protein sequence ID" value="VFJ45828.1"/>
    <property type="molecule type" value="Genomic_DNA"/>
</dbReference>
<protein>
    <submittedName>
        <fullName evidence="1">Uncharacterized protein</fullName>
    </submittedName>
</protein>
<sequence>MGHCRLSDGLRVRGDFVRMAWYLGFQYTPARLLVLAGDWGRMCSGGVFDRPLKFPP</sequence>
<dbReference type="AlphaFoldDB" id="A0A450S2G1"/>
<organism evidence="1">
    <name type="scientific">Candidatus Kentrum sp. FW</name>
    <dbReference type="NCBI Taxonomy" id="2126338"/>
    <lineage>
        <taxon>Bacteria</taxon>
        <taxon>Pseudomonadati</taxon>
        <taxon>Pseudomonadota</taxon>
        <taxon>Gammaproteobacteria</taxon>
        <taxon>Candidatus Kentrum</taxon>
    </lineage>
</organism>
<reference evidence="1" key="1">
    <citation type="submission" date="2019-02" db="EMBL/GenBank/DDBJ databases">
        <authorList>
            <person name="Gruber-Vodicka R. H."/>
            <person name="Seah K. B. B."/>
        </authorList>
    </citation>
    <scope>NUCLEOTIDE SEQUENCE</scope>
    <source>
        <strain evidence="1">BECK_BZ15</strain>
    </source>
</reference>
<gene>
    <name evidence="1" type="ORF">BECKFW1821A_GA0114235_101117</name>
</gene>
<accession>A0A450S2G1</accession>
<evidence type="ECO:0000313" key="1">
    <source>
        <dbReference type="EMBL" id="VFJ45828.1"/>
    </source>
</evidence>
<name>A0A450S2G1_9GAMM</name>